<gene>
    <name evidence="5" type="ORF">FYJ44_01360</name>
</gene>
<dbReference type="Proteomes" id="UP000477488">
    <property type="component" value="Unassembled WGS sequence"/>
</dbReference>
<dbReference type="AlphaFoldDB" id="A0A6L5XHW4"/>
<evidence type="ECO:0000256" key="1">
    <source>
        <dbReference type="ARBA" id="ARBA00022553"/>
    </source>
</evidence>
<dbReference type="PANTHER" id="PTHR44591:SF14">
    <property type="entry name" value="PROTEIN PILG"/>
    <property type="match status" value="1"/>
</dbReference>
<dbReference type="SUPFAM" id="SSF52172">
    <property type="entry name" value="CheY-like"/>
    <property type="match status" value="1"/>
</dbReference>
<dbReference type="PANTHER" id="PTHR44591">
    <property type="entry name" value="STRESS RESPONSE REGULATOR PROTEIN 1"/>
    <property type="match status" value="1"/>
</dbReference>
<dbReference type="Gene3D" id="3.40.50.2300">
    <property type="match status" value="1"/>
</dbReference>
<evidence type="ECO:0000313" key="5">
    <source>
        <dbReference type="EMBL" id="MSS26717.1"/>
    </source>
</evidence>
<dbReference type="GO" id="GO:0000160">
    <property type="term" value="P:phosphorelay signal transduction system"/>
    <property type="evidence" value="ECO:0007669"/>
    <property type="project" value="UniProtKB-KW"/>
</dbReference>
<reference evidence="5 6" key="1">
    <citation type="submission" date="2019-09" db="EMBL/GenBank/DDBJ databases">
        <title>In-depth cultivation of the pig gut microbiome towards novel bacterial diversity and tailored functional studies.</title>
        <authorList>
            <person name="Wylensek D."/>
            <person name="Hitch T.C.A."/>
            <person name="Clavel T."/>
        </authorList>
    </citation>
    <scope>NUCLEOTIDE SEQUENCE [LARGE SCALE GENOMIC DNA]</scope>
    <source>
        <strain evidence="5 6">PG-178-WT-4</strain>
    </source>
</reference>
<evidence type="ECO:0000313" key="6">
    <source>
        <dbReference type="Proteomes" id="UP000477488"/>
    </source>
</evidence>
<keyword evidence="6" id="KW-1185">Reference proteome</keyword>
<dbReference type="PROSITE" id="PS50110">
    <property type="entry name" value="RESPONSE_REGULATORY"/>
    <property type="match status" value="1"/>
</dbReference>
<dbReference type="InterPro" id="IPR001789">
    <property type="entry name" value="Sig_transdc_resp-reg_receiver"/>
</dbReference>
<dbReference type="EMBL" id="VUMH01000001">
    <property type="protein sequence ID" value="MSS26717.1"/>
    <property type="molecule type" value="Genomic_DNA"/>
</dbReference>
<feature type="modified residue" description="4-aspartylphosphate" evidence="3">
    <location>
        <position position="53"/>
    </location>
</feature>
<dbReference type="InterPro" id="IPR011006">
    <property type="entry name" value="CheY-like_superfamily"/>
</dbReference>
<accession>A0A6L5XHW4</accession>
<keyword evidence="2" id="KW-0902">Two-component regulatory system</keyword>
<dbReference type="InterPro" id="IPR050595">
    <property type="entry name" value="Bact_response_regulator"/>
</dbReference>
<protein>
    <submittedName>
        <fullName evidence="5">Response regulator</fullName>
    </submittedName>
</protein>
<dbReference type="SMART" id="SM00448">
    <property type="entry name" value="REC"/>
    <property type="match status" value="1"/>
</dbReference>
<keyword evidence="1 3" id="KW-0597">Phosphoprotein</keyword>
<proteinExistence type="predicted"/>
<sequence>MQKHILLVDSDAENLARLSQTLRLHDYRVSVARDGVEGLALVDSLRPDCIIFDVDLPRLSGTIMYSRLRRDAKSRQLPAIVCSDVGPRPVDFGTGIPVLPKSCAPETLIETVRGATA</sequence>
<evidence type="ECO:0000256" key="2">
    <source>
        <dbReference type="ARBA" id="ARBA00023012"/>
    </source>
</evidence>
<organism evidence="5 6">
    <name type="scientific">Desulfovibrio porci</name>
    <dbReference type="NCBI Taxonomy" id="2605782"/>
    <lineage>
        <taxon>Bacteria</taxon>
        <taxon>Pseudomonadati</taxon>
        <taxon>Thermodesulfobacteriota</taxon>
        <taxon>Desulfovibrionia</taxon>
        <taxon>Desulfovibrionales</taxon>
        <taxon>Desulfovibrionaceae</taxon>
        <taxon>Desulfovibrio</taxon>
    </lineage>
</organism>
<evidence type="ECO:0000256" key="3">
    <source>
        <dbReference type="PROSITE-ProRule" id="PRU00169"/>
    </source>
</evidence>
<feature type="domain" description="Response regulatory" evidence="4">
    <location>
        <begin position="4"/>
        <end position="116"/>
    </location>
</feature>
<name>A0A6L5XHW4_9BACT</name>
<evidence type="ECO:0000259" key="4">
    <source>
        <dbReference type="PROSITE" id="PS50110"/>
    </source>
</evidence>
<comment type="caution">
    <text evidence="5">The sequence shown here is derived from an EMBL/GenBank/DDBJ whole genome shotgun (WGS) entry which is preliminary data.</text>
</comment>
<dbReference type="Pfam" id="PF00072">
    <property type="entry name" value="Response_reg"/>
    <property type="match status" value="1"/>
</dbReference>